<dbReference type="AlphaFoldDB" id="A0A074JAH1"/>
<dbReference type="InterPro" id="IPR013216">
    <property type="entry name" value="Methyltransf_11"/>
</dbReference>
<gene>
    <name evidence="3" type="ORF">DL07_07200</name>
</gene>
<dbReference type="PANTHER" id="PTHR44068:SF1">
    <property type="entry name" value="HYPOTHETICAL LOC100005854"/>
    <property type="match status" value="1"/>
</dbReference>
<evidence type="ECO:0000259" key="2">
    <source>
        <dbReference type="Pfam" id="PF08241"/>
    </source>
</evidence>
<dbReference type="GO" id="GO:0016126">
    <property type="term" value="P:sterol biosynthetic process"/>
    <property type="evidence" value="ECO:0007669"/>
    <property type="project" value="TreeGrafter"/>
</dbReference>
<dbReference type="RefSeq" id="WP_037603933.1">
    <property type="nucleotide sequence ID" value="NZ_JADPCF010000001.1"/>
</dbReference>
<evidence type="ECO:0000313" key="4">
    <source>
        <dbReference type="Proteomes" id="UP000027855"/>
    </source>
</evidence>
<dbReference type="Gene3D" id="3.40.50.150">
    <property type="entry name" value="Vaccinia Virus protein VP39"/>
    <property type="match status" value="1"/>
</dbReference>
<proteinExistence type="predicted"/>
<dbReference type="GO" id="GO:0032259">
    <property type="term" value="P:methylation"/>
    <property type="evidence" value="ECO:0007669"/>
    <property type="project" value="UniProtKB-KW"/>
</dbReference>
<dbReference type="InterPro" id="IPR029063">
    <property type="entry name" value="SAM-dependent_MTases_sf"/>
</dbReference>
<dbReference type="PANTHER" id="PTHR44068">
    <property type="entry name" value="ZGC:194242"/>
    <property type="match status" value="1"/>
</dbReference>
<evidence type="ECO:0000313" key="3">
    <source>
        <dbReference type="EMBL" id="KEO43286.1"/>
    </source>
</evidence>
<name>A0A074JAH1_STRSL</name>
<dbReference type="InterPro" id="IPR050447">
    <property type="entry name" value="Erg6_SMT_methyltransf"/>
</dbReference>
<feature type="domain" description="Methyltransferase type 11" evidence="2">
    <location>
        <begin position="49"/>
        <end position="147"/>
    </location>
</feature>
<reference evidence="3 4" key="1">
    <citation type="submission" date="2014-04" db="EMBL/GenBank/DDBJ databases">
        <title>Variable characteristics of bacteriocin-producing Streptococcus salivarius strains isolated from Malaysian subjects.</title>
        <authorList>
            <person name="Philip K."/>
            <person name="Barbour A."/>
        </authorList>
    </citation>
    <scope>NUCLEOTIDE SEQUENCE [LARGE SCALE GENOMIC DNA]</scope>
    <source>
        <strain evidence="3 4">NU10</strain>
    </source>
</reference>
<organism evidence="3 4">
    <name type="scientific">Streptococcus salivarius</name>
    <dbReference type="NCBI Taxonomy" id="1304"/>
    <lineage>
        <taxon>Bacteria</taxon>
        <taxon>Bacillati</taxon>
        <taxon>Bacillota</taxon>
        <taxon>Bacilli</taxon>
        <taxon>Lactobacillales</taxon>
        <taxon>Streptococcaceae</taxon>
        <taxon>Streptococcus</taxon>
    </lineage>
</organism>
<dbReference type="Proteomes" id="UP000027855">
    <property type="component" value="Unassembled WGS sequence"/>
</dbReference>
<comment type="caution">
    <text evidence="3">The sequence shown here is derived from an EMBL/GenBank/DDBJ whole genome shotgun (WGS) entry which is preliminary data.</text>
</comment>
<protein>
    <submittedName>
        <fullName evidence="3">Methyltransferase</fullName>
    </submittedName>
</protein>
<keyword evidence="3" id="KW-0489">Methyltransferase</keyword>
<dbReference type="EMBL" id="JJMT01000033">
    <property type="protein sequence ID" value="KEO43286.1"/>
    <property type="molecule type" value="Genomic_DNA"/>
</dbReference>
<dbReference type="GO" id="GO:0003838">
    <property type="term" value="F:sterol 24-C-methyltransferase activity"/>
    <property type="evidence" value="ECO:0007669"/>
    <property type="project" value="TreeGrafter"/>
</dbReference>
<sequence>MLIQYLIKQSREPSGLVGRLITNIWSSYFKELSLWAIKQTTIPNNSRILEIGYGGGSTIKNLLELDKNLDIHGIDISKESYQTARRIHSDAIENGSVKLRIGNVANLPYQNNDFDLVFAIQTHIFWEDLKQSFQEIYRVMSNPSTLIIASEKEKIKYHMTDYGTSHELMQLLTSIGFSKIEEKQNYKWVVYVVTKSD</sequence>
<accession>A0A074JAH1</accession>
<evidence type="ECO:0000256" key="1">
    <source>
        <dbReference type="ARBA" id="ARBA00022679"/>
    </source>
</evidence>
<keyword evidence="1 3" id="KW-0808">Transferase</keyword>
<dbReference type="SUPFAM" id="SSF53335">
    <property type="entry name" value="S-adenosyl-L-methionine-dependent methyltransferases"/>
    <property type="match status" value="1"/>
</dbReference>
<dbReference type="Pfam" id="PF08241">
    <property type="entry name" value="Methyltransf_11"/>
    <property type="match status" value="1"/>
</dbReference>